<gene>
    <name evidence="1" type="ORF">PVAP13_9KG138585</name>
</gene>
<evidence type="ECO:0000313" key="1">
    <source>
        <dbReference type="EMBL" id="KAG2547902.1"/>
    </source>
</evidence>
<dbReference type="EMBL" id="CM029053">
    <property type="protein sequence ID" value="KAG2547902.1"/>
    <property type="molecule type" value="Genomic_DNA"/>
</dbReference>
<evidence type="ECO:0000313" key="2">
    <source>
        <dbReference type="Proteomes" id="UP000823388"/>
    </source>
</evidence>
<sequence>MNLILDVLYVSNDRPCCPFWYIISGTIYALSKRQTICEENTVLYLQNRSKEHSKIEAKGLSMQRRSSTCGFCLDLQCPRRLVACIIKVDTQASLLVMMKRCTFGDQIKGNCAMTFYA</sequence>
<protein>
    <submittedName>
        <fullName evidence="1">Uncharacterized protein</fullName>
    </submittedName>
</protein>
<reference evidence="1" key="1">
    <citation type="submission" date="2020-05" db="EMBL/GenBank/DDBJ databases">
        <title>WGS assembly of Panicum virgatum.</title>
        <authorList>
            <person name="Lovell J.T."/>
            <person name="Jenkins J."/>
            <person name="Shu S."/>
            <person name="Juenger T.E."/>
            <person name="Schmutz J."/>
        </authorList>
    </citation>
    <scope>NUCLEOTIDE SEQUENCE</scope>
    <source>
        <strain evidence="1">AP13</strain>
    </source>
</reference>
<dbReference type="Proteomes" id="UP000823388">
    <property type="component" value="Chromosome 9K"/>
</dbReference>
<proteinExistence type="predicted"/>
<organism evidence="1 2">
    <name type="scientific">Panicum virgatum</name>
    <name type="common">Blackwell switchgrass</name>
    <dbReference type="NCBI Taxonomy" id="38727"/>
    <lineage>
        <taxon>Eukaryota</taxon>
        <taxon>Viridiplantae</taxon>
        <taxon>Streptophyta</taxon>
        <taxon>Embryophyta</taxon>
        <taxon>Tracheophyta</taxon>
        <taxon>Spermatophyta</taxon>
        <taxon>Magnoliopsida</taxon>
        <taxon>Liliopsida</taxon>
        <taxon>Poales</taxon>
        <taxon>Poaceae</taxon>
        <taxon>PACMAD clade</taxon>
        <taxon>Panicoideae</taxon>
        <taxon>Panicodae</taxon>
        <taxon>Paniceae</taxon>
        <taxon>Panicinae</taxon>
        <taxon>Panicum</taxon>
        <taxon>Panicum sect. Hiantes</taxon>
    </lineage>
</organism>
<dbReference type="AlphaFoldDB" id="A0A8T0NIE7"/>
<keyword evidence="2" id="KW-1185">Reference proteome</keyword>
<comment type="caution">
    <text evidence="1">The sequence shown here is derived from an EMBL/GenBank/DDBJ whole genome shotgun (WGS) entry which is preliminary data.</text>
</comment>
<name>A0A8T0NIE7_PANVG</name>
<accession>A0A8T0NIE7</accession>